<dbReference type="EMBL" id="HG001736">
    <property type="protein sequence ID" value="CDF35599.1"/>
    <property type="molecule type" value="Genomic_DNA"/>
</dbReference>
<feature type="region of interest" description="Disordered" evidence="1">
    <location>
        <begin position="80"/>
        <end position="240"/>
    </location>
</feature>
<dbReference type="KEGG" id="ccp:CHC_T00004121001"/>
<evidence type="ECO:0000256" key="1">
    <source>
        <dbReference type="SAM" id="MobiDB-lite"/>
    </source>
</evidence>
<gene>
    <name evidence="2" type="ORF">CHC_T00004121001</name>
</gene>
<dbReference type="PANTHER" id="PTHR20835:SF0">
    <property type="entry name" value="E3 UBIQUITIN-PROTEIN LIGASE PPP1R11"/>
    <property type="match status" value="1"/>
</dbReference>
<reference evidence="3" key="1">
    <citation type="journal article" date="2013" name="Proc. Natl. Acad. Sci. U.S.A.">
        <title>Genome structure and metabolic features in the red seaweed Chondrus crispus shed light on evolution of the Archaeplastida.</title>
        <authorList>
            <person name="Collen J."/>
            <person name="Porcel B."/>
            <person name="Carre W."/>
            <person name="Ball S.G."/>
            <person name="Chaparro C."/>
            <person name="Tonon T."/>
            <person name="Barbeyron T."/>
            <person name="Michel G."/>
            <person name="Noel B."/>
            <person name="Valentin K."/>
            <person name="Elias M."/>
            <person name="Artiguenave F."/>
            <person name="Arun A."/>
            <person name="Aury J.M."/>
            <person name="Barbosa-Neto J.F."/>
            <person name="Bothwell J.H."/>
            <person name="Bouget F.Y."/>
            <person name="Brillet L."/>
            <person name="Cabello-Hurtado F."/>
            <person name="Capella-Gutierrez S."/>
            <person name="Charrier B."/>
            <person name="Cladiere L."/>
            <person name="Cock J.M."/>
            <person name="Coelho S.M."/>
            <person name="Colleoni C."/>
            <person name="Czjzek M."/>
            <person name="Da Silva C."/>
            <person name="Delage L."/>
            <person name="Denoeud F."/>
            <person name="Deschamps P."/>
            <person name="Dittami S.M."/>
            <person name="Gabaldon T."/>
            <person name="Gachon C.M."/>
            <person name="Groisillier A."/>
            <person name="Herve C."/>
            <person name="Jabbari K."/>
            <person name="Katinka M."/>
            <person name="Kloareg B."/>
            <person name="Kowalczyk N."/>
            <person name="Labadie K."/>
            <person name="Leblanc C."/>
            <person name="Lopez P.J."/>
            <person name="McLachlan D.H."/>
            <person name="Meslet-Cladiere L."/>
            <person name="Moustafa A."/>
            <person name="Nehr Z."/>
            <person name="Nyvall Collen P."/>
            <person name="Panaud O."/>
            <person name="Partensky F."/>
            <person name="Poulain J."/>
            <person name="Rensing S.A."/>
            <person name="Rousvoal S."/>
            <person name="Samson G."/>
            <person name="Symeonidi A."/>
            <person name="Weissenbach J."/>
            <person name="Zambounis A."/>
            <person name="Wincker P."/>
            <person name="Boyen C."/>
        </authorList>
    </citation>
    <scope>NUCLEOTIDE SEQUENCE [LARGE SCALE GENOMIC DNA]</scope>
    <source>
        <strain evidence="3">cv. Stackhouse</strain>
    </source>
</reference>
<feature type="compositionally biased region" description="Acidic residues" evidence="1">
    <location>
        <begin position="230"/>
        <end position="240"/>
    </location>
</feature>
<dbReference type="InterPro" id="IPR011107">
    <property type="entry name" value="PPI_Ypi1"/>
</dbReference>
<feature type="compositionally biased region" description="Basic residues" evidence="1">
    <location>
        <begin position="95"/>
        <end position="106"/>
    </location>
</feature>
<dbReference type="GeneID" id="17323134"/>
<dbReference type="Pfam" id="PF07491">
    <property type="entry name" value="PPI_Ypi1"/>
    <property type="match status" value="1"/>
</dbReference>
<evidence type="ECO:0000313" key="2">
    <source>
        <dbReference type="EMBL" id="CDF35599.1"/>
    </source>
</evidence>
<dbReference type="RefSeq" id="XP_005715418.1">
    <property type="nucleotide sequence ID" value="XM_005715361.1"/>
</dbReference>
<dbReference type="GO" id="GO:0004865">
    <property type="term" value="F:protein serine/threonine phosphatase inhibitor activity"/>
    <property type="evidence" value="ECO:0007669"/>
    <property type="project" value="InterPro"/>
</dbReference>
<dbReference type="AlphaFoldDB" id="R7QC02"/>
<organism evidence="2 3">
    <name type="scientific">Chondrus crispus</name>
    <name type="common">Carrageen Irish moss</name>
    <name type="synonym">Polymorpha crispa</name>
    <dbReference type="NCBI Taxonomy" id="2769"/>
    <lineage>
        <taxon>Eukaryota</taxon>
        <taxon>Rhodophyta</taxon>
        <taxon>Florideophyceae</taxon>
        <taxon>Rhodymeniophycidae</taxon>
        <taxon>Gigartinales</taxon>
        <taxon>Gigartinaceae</taxon>
        <taxon>Chondrus</taxon>
    </lineage>
</organism>
<protein>
    <recommendedName>
        <fullName evidence="4">Protein phosphatase 1 regulatory subunit 11</fullName>
    </recommendedName>
</protein>
<dbReference type="PANTHER" id="PTHR20835">
    <property type="entry name" value="E3 UBIQUITIN-PROTEIN LIGASE PPP1R11-RELATED"/>
    <property type="match status" value="1"/>
</dbReference>
<dbReference type="OrthoDB" id="307488at2759"/>
<dbReference type="GO" id="GO:0008157">
    <property type="term" value="F:protein phosphatase 1 binding"/>
    <property type="evidence" value="ECO:0007669"/>
    <property type="project" value="TreeGrafter"/>
</dbReference>
<accession>R7QC02</accession>
<dbReference type="GO" id="GO:0005634">
    <property type="term" value="C:nucleus"/>
    <property type="evidence" value="ECO:0007669"/>
    <property type="project" value="TreeGrafter"/>
</dbReference>
<name>R7QC02_CHOCR</name>
<evidence type="ECO:0008006" key="4">
    <source>
        <dbReference type="Google" id="ProtNLM"/>
    </source>
</evidence>
<keyword evidence="3" id="KW-1185">Reference proteome</keyword>
<dbReference type="Proteomes" id="UP000012073">
    <property type="component" value="Unassembled WGS sequence"/>
</dbReference>
<feature type="compositionally biased region" description="Low complexity" evidence="1">
    <location>
        <begin position="108"/>
        <end position="137"/>
    </location>
</feature>
<dbReference type="STRING" id="2769.R7QC02"/>
<sequence length="240" mass="26042">MRSGNRVMVTRGATYGGFERSKCGMEDVSEQIHGMCTPVTFRLRHPLSQRCNTFTNRFQSYPLAALLFPFYCDTTPSPAATADVEPHTQAGMNSGRRRTSRTRGRGGRTSAPRSSSRTVTVTRAAVAGSSSSAAGPVLKLRRRRRVRWSSETHDNEHDGKKSSKSCCVFHKPRAWDESSSESGGEEGEGAAGPGRPAADPEEGREGGGDDSSSSGGPVQRRPERRVPLAEEMDEADGFFE</sequence>
<proteinExistence type="predicted"/>
<dbReference type="Gramene" id="CDF35599">
    <property type="protein sequence ID" value="CDF35599"/>
    <property type="gene ID" value="CHC_T00004121001"/>
</dbReference>
<evidence type="ECO:0000313" key="3">
    <source>
        <dbReference type="Proteomes" id="UP000012073"/>
    </source>
</evidence>
<feature type="compositionally biased region" description="Basic and acidic residues" evidence="1">
    <location>
        <begin position="148"/>
        <end position="161"/>
    </location>
</feature>